<evidence type="ECO:0000256" key="14">
    <source>
        <dbReference type="ARBA" id="ARBA00023157"/>
    </source>
</evidence>
<evidence type="ECO:0000256" key="15">
    <source>
        <dbReference type="ARBA" id="ARBA00023277"/>
    </source>
</evidence>
<evidence type="ECO:0000256" key="16">
    <source>
        <dbReference type="ARBA" id="ARBA00034040"/>
    </source>
</evidence>
<dbReference type="Pfam" id="PF00316">
    <property type="entry name" value="FBPase"/>
    <property type="match status" value="1"/>
</dbReference>
<dbReference type="GO" id="GO:0030388">
    <property type="term" value="P:fructose 1,6-bisphosphate metabolic process"/>
    <property type="evidence" value="ECO:0007669"/>
    <property type="project" value="TreeGrafter"/>
</dbReference>
<name>A8DUA7_MORAL</name>
<dbReference type="GO" id="GO:0009507">
    <property type="term" value="C:chloroplast"/>
    <property type="evidence" value="ECO:0007669"/>
    <property type="project" value="UniProtKB-SubCell"/>
</dbReference>
<dbReference type="InterPro" id="IPR033391">
    <property type="entry name" value="FBPase_N"/>
</dbReference>
<evidence type="ECO:0000256" key="18">
    <source>
        <dbReference type="ARBA" id="ARBA00077067"/>
    </source>
</evidence>
<dbReference type="HAMAP" id="MF_01855">
    <property type="entry name" value="FBPase_class1"/>
    <property type="match status" value="1"/>
</dbReference>
<dbReference type="GO" id="GO:0050278">
    <property type="term" value="F:sedoheptulose-bisphosphatase activity"/>
    <property type="evidence" value="ECO:0007669"/>
    <property type="project" value="UniProtKB-EC"/>
</dbReference>
<evidence type="ECO:0000256" key="12">
    <source>
        <dbReference type="ARBA" id="ARBA00022842"/>
    </source>
</evidence>
<evidence type="ECO:0000259" key="20">
    <source>
        <dbReference type="Pfam" id="PF00316"/>
    </source>
</evidence>
<dbReference type="InterPro" id="IPR023079">
    <property type="entry name" value="SBPase"/>
</dbReference>
<reference evidence="22" key="1">
    <citation type="submission" date="2006-09" db="EMBL/GenBank/DDBJ databases">
        <title>Nucleotide Sequence of a cDNA Encoding the Chloroplast Sedoheptulose-1,7-Bisphosphatase from Mulberry.</title>
        <authorList>
            <person name="Ji X."/>
            <person name="Gai Y."/>
            <person name="Ma J."/>
            <person name="Mu Z."/>
        </authorList>
    </citation>
    <scope>NUCLEOTIDE SEQUENCE</scope>
</reference>
<dbReference type="SUPFAM" id="SSF56655">
    <property type="entry name" value="Carbohydrate phosphatase"/>
    <property type="match status" value="1"/>
</dbReference>
<evidence type="ECO:0000256" key="2">
    <source>
        <dbReference type="ARBA" id="ARBA00004229"/>
    </source>
</evidence>
<dbReference type="GO" id="GO:0042132">
    <property type="term" value="F:fructose 1,6-bisphosphate 1-phosphatase activity"/>
    <property type="evidence" value="ECO:0007669"/>
    <property type="project" value="TreeGrafter"/>
</dbReference>
<keyword evidence="12" id="KW-0460">Magnesium</keyword>
<dbReference type="BRENDA" id="3.1.3.37">
    <property type="organism ID" value="3436"/>
</dbReference>
<dbReference type="GO" id="GO:0006094">
    <property type="term" value="P:gluconeogenesis"/>
    <property type="evidence" value="ECO:0007669"/>
    <property type="project" value="TreeGrafter"/>
</dbReference>
<evidence type="ECO:0000256" key="19">
    <source>
        <dbReference type="ARBA" id="ARBA00082094"/>
    </source>
</evidence>
<organism evidence="22">
    <name type="scientific">Morus alba var. multicaulis</name>
    <dbReference type="NCBI Taxonomy" id="170012"/>
    <lineage>
        <taxon>Eukaryota</taxon>
        <taxon>Viridiplantae</taxon>
        <taxon>Streptophyta</taxon>
        <taxon>Embryophyta</taxon>
        <taxon>Tracheophyta</taxon>
        <taxon>Spermatophyta</taxon>
        <taxon>Magnoliopsida</taxon>
        <taxon>eudicotyledons</taxon>
        <taxon>Gunneridae</taxon>
        <taxon>Pentapetalae</taxon>
        <taxon>rosids</taxon>
        <taxon>fabids</taxon>
        <taxon>Rosales</taxon>
        <taxon>Moraceae</taxon>
        <taxon>Moreae</taxon>
        <taxon>Morus</taxon>
    </lineage>
</organism>
<accession>A8DUA7</accession>
<comment type="catalytic activity">
    <reaction evidence="16">
        <text>D-sedoheptulose 1,7-bisphosphate + H2O = D-sedoheptulose 7-phosphate + phosphate</text>
        <dbReference type="Rhea" id="RHEA:17461"/>
        <dbReference type="ChEBI" id="CHEBI:15377"/>
        <dbReference type="ChEBI" id="CHEBI:43474"/>
        <dbReference type="ChEBI" id="CHEBI:57483"/>
        <dbReference type="ChEBI" id="CHEBI:58335"/>
        <dbReference type="EC" id="3.1.3.37"/>
    </reaction>
</comment>
<evidence type="ECO:0000256" key="6">
    <source>
        <dbReference type="ARBA" id="ARBA00013045"/>
    </source>
</evidence>
<feature type="domain" description="Fructose-1-6-bisphosphatase class 1 C-terminal" evidence="21">
    <location>
        <begin position="255"/>
        <end position="375"/>
    </location>
</feature>
<evidence type="ECO:0000313" key="22">
    <source>
        <dbReference type="EMBL" id="ABK76304.1"/>
    </source>
</evidence>
<feature type="domain" description="Fructose-1-6-bisphosphatase class I N-terminal" evidence="20">
    <location>
        <begin position="69"/>
        <end position="249"/>
    </location>
</feature>
<evidence type="ECO:0000256" key="8">
    <source>
        <dbReference type="ARBA" id="ARBA00022567"/>
    </source>
</evidence>
<dbReference type="EMBL" id="DQ995346">
    <property type="protein sequence ID" value="ABK76304.1"/>
    <property type="molecule type" value="mRNA"/>
</dbReference>
<keyword evidence="11" id="KW-0378">Hydrolase</keyword>
<comment type="cofactor">
    <cofactor evidence="1">
        <name>Mg(2+)</name>
        <dbReference type="ChEBI" id="CHEBI:18420"/>
    </cofactor>
</comment>
<dbReference type="GO" id="GO:0005986">
    <property type="term" value="P:sucrose biosynthetic process"/>
    <property type="evidence" value="ECO:0007669"/>
    <property type="project" value="TreeGrafter"/>
</dbReference>
<sequence>METSITCYTRGAFLPNISSSHSMSFVSPSSISPSFNSKILKSSSLFGESLRTVPKSSLKVSKSKNALPVTKCEIGESLEEFLIKATPDKGLRALLISMGEALRTIAFKVRTASCGGTACVNSFGDEQLAVDMLANNLLFEALRYSHFCKYACSEEVPELQDMGGPVEGGFSVAFDPLDGSSIVDTNFTVGTIFGVWPGDKLTGVTGRDQVAAAMGIYGPRTTYVLALKDVPGTHEFLLLDEGKWQHVKETTEIGEGKLFSPGNLRATFDNPEYNKLIDYYVKEKYTLRYTGGRVPDVNQIIVKEKGIFTNVLSPSAKAKLRLLFEVAPLGFLIEKAGGFSSDGHQSVLEKVIENLDDRTQVAYGSKNEIIRFEETLYGSSRLKGAVPVGAAA</sequence>
<keyword evidence="7" id="KW-0150">Chloroplast</keyword>
<keyword evidence="8" id="KW-0113">Calvin cycle</keyword>
<dbReference type="EC" id="3.1.3.37" evidence="6"/>
<comment type="pathway">
    <text evidence="3">Carbohydrate biosynthesis; Calvin cycle.</text>
</comment>
<dbReference type="Gene3D" id="3.30.540.10">
    <property type="entry name" value="Fructose-1,6-Bisphosphatase, subunit A, domain 1"/>
    <property type="match status" value="1"/>
</dbReference>
<evidence type="ECO:0000256" key="17">
    <source>
        <dbReference type="ARBA" id="ARBA00070639"/>
    </source>
</evidence>
<dbReference type="AlphaFoldDB" id="A8DUA7"/>
<dbReference type="InterPro" id="IPR000146">
    <property type="entry name" value="FBPase_class-1"/>
</dbReference>
<comment type="subcellular location">
    <subcellularLocation>
        <location evidence="2">Plastid</location>
        <location evidence="2">Chloroplast</location>
    </subcellularLocation>
</comment>
<dbReference type="GO" id="GO:0046872">
    <property type="term" value="F:metal ion binding"/>
    <property type="evidence" value="ECO:0007669"/>
    <property type="project" value="UniProtKB-KW"/>
</dbReference>
<evidence type="ECO:0000256" key="10">
    <source>
        <dbReference type="ARBA" id="ARBA00022723"/>
    </source>
</evidence>
<dbReference type="PRINTS" id="PR01958">
    <property type="entry name" value="S17BPHPHTASE"/>
</dbReference>
<dbReference type="GO" id="GO:0006000">
    <property type="term" value="P:fructose metabolic process"/>
    <property type="evidence" value="ECO:0007669"/>
    <property type="project" value="TreeGrafter"/>
</dbReference>
<evidence type="ECO:0000256" key="3">
    <source>
        <dbReference type="ARBA" id="ARBA00005215"/>
    </source>
</evidence>
<evidence type="ECO:0000256" key="7">
    <source>
        <dbReference type="ARBA" id="ARBA00022528"/>
    </source>
</evidence>
<proteinExistence type="evidence at transcript level"/>
<evidence type="ECO:0000256" key="13">
    <source>
        <dbReference type="ARBA" id="ARBA00022946"/>
    </source>
</evidence>
<evidence type="ECO:0000256" key="11">
    <source>
        <dbReference type="ARBA" id="ARBA00022801"/>
    </source>
</evidence>
<dbReference type="FunFam" id="3.40.190.80:FF:000008">
    <property type="entry name" value="Sedoheptulose-1,7-bisphosphatase, chloroplastic"/>
    <property type="match status" value="1"/>
</dbReference>
<dbReference type="InterPro" id="IPR044015">
    <property type="entry name" value="FBPase_C_dom"/>
</dbReference>
<dbReference type="PROSITE" id="PS00124">
    <property type="entry name" value="FBPASE"/>
    <property type="match status" value="1"/>
</dbReference>
<keyword evidence="13" id="KW-0809">Transit peptide</keyword>
<evidence type="ECO:0000256" key="9">
    <source>
        <dbReference type="ARBA" id="ARBA00022640"/>
    </source>
</evidence>
<keyword evidence="9" id="KW-0934">Plastid</keyword>
<keyword evidence="14" id="KW-1015">Disulfide bond</keyword>
<dbReference type="GO" id="GO:0006002">
    <property type="term" value="P:fructose 6-phosphate metabolic process"/>
    <property type="evidence" value="ECO:0007669"/>
    <property type="project" value="TreeGrafter"/>
</dbReference>
<evidence type="ECO:0000259" key="21">
    <source>
        <dbReference type="Pfam" id="PF18913"/>
    </source>
</evidence>
<keyword evidence="10" id="KW-0479">Metal-binding</keyword>
<dbReference type="InterPro" id="IPR020548">
    <property type="entry name" value="Fructose_bisphosphatase_AS"/>
</dbReference>
<dbReference type="PANTHER" id="PTHR11556:SF35">
    <property type="entry name" value="SEDOHEPTULOSE-1,7-BISPHOSPHATASE, CHLOROPLASTIC"/>
    <property type="match status" value="1"/>
</dbReference>
<dbReference type="FunFam" id="3.30.540.10:FF:000010">
    <property type="entry name" value="Sedoheptulose-1,7-bisphosphatase, chloroplastic"/>
    <property type="match status" value="1"/>
</dbReference>
<evidence type="ECO:0000256" key="4">
    <source>
        <dbReference type="ARBA" id="ARBA00010941"/>
    </source>
</evidence>
<evidence type="ECO:0000256" key="5">
    <source>
        <dbReference type="ARBA" id="ARBA00011738"/>
    </source>
</evidence>
<protein>
    <recommendedName>
        <fullName evidence="17">Sedoheptulose-1,7-bisphosphatase, chloroplastic</fullName>
        <ecNumber evidence="6">3.1.3.37</ecNumber>
    </recommendedName>
    <alternativeName>
        <fullName evidence="18">SED(1,7)P2ase</fullName>
    </alternativeName>
    <alternativeName>
        <fullName evidence="19">Sedoheptulose bisphosphatase</fullName>
    </alternativeName>
</protein>
<dbReference type="GO" id="GO:0019253">
    <property type="term" value="P:reductive pentose-phosphate cycle"/>
    <property type="evidence" value="ECO:0007669"/>
    <property type="project" value="UniProtKB-KW"/>
</dbReference>
<evidence type="ECO:0000256" key="1">
    <source>
        <dbReference type="ARBA" id="ARBA00001946"/>
    </source>
</evidence>
<keyword evidence="15" id="KW-0119">Carbohydrate metabolism</keyword>
<dbReference type="Gene3D" id="3.40.190.80">
    <property type="match status" value="1"/>
</dbReference>
<dbReference type="Pfam" id="PF18913">
    <property type="entry name" value="FBPase_C"/>
    <property type="match status" value="1"/>
</dbReference>
<comment type="subunit">
    <text evidence="5">Homodimer.</text>
</comment>
<dbReference type="PANTHER" id="PTHR11556">
    <property type="entry name" value="FRUCTOSE-1,6-BISPHOSPHATASE-RELATED"/>
    <property type="match status" value="1"/>
</dbReference>
<dbReference type="CDD" id="cd00354">
    <property type="entry name" value="FBPase"/>
    <property type="match status" value="1"/>
</dbReference>
<comment type="similarity">
    <text evidence="4">Belongs to the FBPase class 1 family.</text>
</comment>